<protein>
    <submittedName>
        <fullName evidence="1">Uncharacterized protein</fullName>
    </submittedName>
</protein>
<proteinExistence type="predicted"/>
<name>A0ABV7A0L8_9PROT</name>
<dbReference type="RefSeq" id="WP_343163225.1">
    <property type="nucleotide sequence ID" value="NZ_JBHRSV010000028.1"/>
</dbReference>
<gene>
    <name evidence="1" type="ORF">ACFOOR_14095</name>
</gene>
<organism evidence="1 2">
    <name type="scientific">Hyphobacterium vulgare</name>
    <dbReference type="NCBI Taxonomy" id="1736751"/>
    <lineage>
        <taxon>Bacteria</taxon>
        <taxon>Pseudomonadati</taxon>
        <taxon>Pseudomonadota</taxon>
        <taxon>Alphaproteobacteria</taxon>
        <taxon>Maricaulales</taxon>
        <taxon>Maricaulaceae</taxon>
        <taxon>Hyphobacterium</taxon>
    </lineage>
</organism>
<accession>A0ABV7A0L8</accession>
<reference evidence="2" key="1">
    <citation type="journal article" date="2019" name="Int. J. Syst. Evol. Microbiol.">
        <title>The Global Catalogue of Microorganisms (GCM) 10K type strain sequencing project: providing services to taxonomists for standard genome sequencing and annotation.</title>
        <authorList>
            <consortium name="The Broad Institute Genomics Platform"/>
            <consortium name="The Broad Institute Genome Sequencing Center for Infectious Disease"/>
            <person name="Wu L."/>
            <person name="Ma J."/>
        </authorList>
    </citation>
    <scope>NUCLEOTIDE SEQUENCE [LARGE SCALE GENOMIC DNA]</scope>
    <source>
        <strain evidence="2">KCTC 52487</strain>
    </source>
</reference>
<evidence type="ECO:0000313" key="2">
    <source>
        <dbReference type="Proteomes" id="UP001595379"/>
    </source>
</evidence>
<comment type="caution">
    <text evidence="1">The sequence shown here is derived from an EMBL/GenBank/DDBJ whole genome shotgun (WGS) entry which is preliminary data.</text>
</comment>
<evidence type="ECO:0000313" key="1">
    <source>
        <dbReference type="EMBL" id="MFC2927236.1"/>
    </source>
</evidence>
<dbReference type="EMBL" id="JBHRSV010000028">
    <property type="protein sequence ID" value="MFC2927236.1"/>
    <property type="molecule type" value="Genomic_DNA"/>
</dbReference>
<keyword evidence="2" id="KW-1185">Reference proteome</keyword>
<sequence length="137" mass="14730">MPVQLSTWFVVAGCNRISMRLRRKTLCVLLSRRSCLAKGSAVHTFKTDGLCHALAATLLAAAISSATFALPANEDLANAFKITDTNATVSGTVSGATSENREPKHGTPTANIDEIEVFQRTLDRQALIQLSRAAKCR</sequence>
<dbReference type="Proteomes" id="UP001595379">
    <property type="component" value="Unassembled WGS sequence"/>
</dbReference>